<dbReference type="GO" id="GO:0031956">
    <property type="term" value="F:medium-chain fatty acid-CoA ligase activity"/>
    <property type="evidence" value="ECO:0007669"/>
    <property type="project" value="TreeGrafter"/>
</dbReference>
<dbReference type="InterPro" id="IPR042099">
    <property type="entry name" value="ANL_N_sf"/>
</dbReference>
<proteinExistence type="predicted"/>
<dbReference type="PANTHER" id="PTHR43201:SF32">
    <property type="entry name" value="2-SUCCINYLBENZOATE--COA LIGASE, CHLOROPLASTIC_PEROXISOMAL"/>
    <property type="match status" value="1"/>
</dbReference>
<gene>
    <name evidence="3" type="ORF">GTHE00462_LOCUS2400</name>
</gene>
<evidence type="ECO:0008006" key="4">
    <source>
        <dbReference type="Google" id="ProtNLM"/>
    </source>
</evidence>
<name>A0A7S4M0B7_GUITH</name>
<dbReference type="EMBL" id="HBKN01002829">
    <property type="protein sequence ID" value="CAE2193089.1"/>
    <property type="molecule type" value="Transcribed_RNA"/>
</dbReference>
<dbReference type="AlphaFoldDB" id="A0A7S4M0B7"/>
<evidence type="ECO:0000259" key="1">
    <source>
        <dbReference type="Pfam" id="PF00501"/>
    </source>
</evidence>
<evidence type="ECO:0000259" key="2">
    <source>
        <dbReference type="Pfam" id="PF13193"/>
    </source>
</evidence>
<feature type="domain" description="AMP-dependent synthetase/ligase" evidence="1">
    <location>
        <begin position="12"/>
        <end position="431"/>
    </location>
</feature>
<dbReference type="InterPro" id="IPR045851">
    <property type="entry name" value="AMP-bd_C_sf"/>
</dbReference>
<dbReference type="InterPro" id="IPR020845">
    <property type="entry name" value="AMP-binding_CS"/>
</dbReference>
<accession>A0A7S4M0B7</accession>
<dbReference type="Gene3D" id="3.30.300.30">
    <property type="match status" value="1"/>
</dbReference>
<reference evidence="3" key="1">
    <citation type="submission" date="2021-01" db="EMBL/GenBank/DDBJ databases">
        <authorList>
            <person name="Corre E."/>
            <person name="Pelletier E."/>
            <person name="Niang G."/>
            <person name="Scheremetjew M."/>
            <person name="Finn R."/>
            <person name="Kale V."/>
            <person name="Holt S."/>
            <person name="Cochrane G."/>
            <person name="Meng A."/>
            <person name="Brown T."/>
            <person name="Cohen L."/>
        </authorList>
    </citation>
    <scope>NUCLEOTIDE SEQUENCE</scope>
    <source>
        <strain evidence="3">CCMP 2712</strain>
    </source>
</reference>
<dbReference type="Pfam" id="PF13193">
    <property type="entry name" value="AMP-binding_C"/>
    <property type="match status" value="1"/>
</dbReference>
<dbReference type="Pfam" id="PF00501">
    <property type="entry name" value="AMP-binding"/>
    <property type="match status" value="1"/>
</dbReference>
<sequence>MASLSLAVRRAESCHGGREATRCEGRTETWRTMLLRVRSITTALQNLGIRTGNRVGILAKNSDIFLQYMYAVAELRAVFVPINIRWSMQEIRFAIQDSSIGLLVLEADLAQRLSTMLEELTMKRCPLVAVLLGSRESEDTELKALRTKIPEITIFTHHQLLMKAQNGWEESSLASSSTTPAREDDVSTIIYTSGSEGKPKGVMLTHQNQIIQAIEKINQVEYSEETRYLNAVPMFHVGGISSAIAVTMVGGTHVFLPKFDPTNFFKCILDEKITTLVVVPSMLSLLVKDIHGRKQKPSSSCQITEFPTVSTILVGGQAMTADLLAACEKIFPQANFIQTYACSEACSSISFALIGGYKLRRLVEDSVGSVKMSLQPRTGFDVSGEEVKGFAVGRPAHHVEICIVDENFNFLPIRKVGLICTRGAHVMLGYLNQPDKTRQVLKNGWLIIGDYGFLDLDGNLCFVSRSSERINSGGEKLYATEVESVLRLHTEVRQAAVFGLADAEMGEIVCAAIIPSGPIGHTEDANFTLRLQEFCRSHLSTFKVPRKIIVWRDADFPTNSSGKIMKHMIEKKVSGQHSRV</sequence>
<organism evidence="3">
    <name type="scientific">Guillardia theta</name>
    <name type="common">Cryptophyte</name>
    <name type="synonym">Cryptomonas phi</name>
    <dbReference type="NCBI Taxonomy" id="55529"/>
    <lineage>
        <taxon>Eukaryota</taxon>
        <taxon>Cryptophyceae</taxon>
        <taxon>Pyrenomonadales</taxon>
        <taxon>Geminigeraceae</taxon>
        <taxon>Guillardia</taxon>
    </lineage>
</organism>
<dbReference type="PANTHER" id="PTHR43201">
    <property type="entry name" value="ACYL-COA SYNTHETASE"/>
    <property type="match status" value="1"/>
</dbReference>
<feature type="domain" description="AMP-binding enzyme C-terminal" evidence="2">
    <location>
        <begin position="481"/>
        <end position="563"/>
    </location>
</feature>
<protein>
    <recommendedName>
        <fullName evidence="4">AMP-dependent synthetase/ligase domain-containing protein</fullName>
    </recommendedName>
</protein>
<dbReference type="PROSITE" id="PS00455">
    <property type="entry name" value="AMP_BINDING"/>
    <property type="match status" value="1"/>
</dbReference>
<dbReference type="Gene3D" id="3.40.50.12780">
    <property type="entry name" value="N-terminal domain of ligase-like"/>
    <property type="match status" value="1"/>
</dbReference>
<dbReference type="InterPro" id="IPR000873">
    <property type="entry name" value="AMP-dep_synth/lig_dom"/>
</dbReference>
<dbReference type="InterPro" id="IPR025110">
    <property type="entry name" value="AMP-bd_C"/>
</dbReference>
<dbReference type="SUPFAM" id="SSF56801">
    <property type="entry name" value="Acetyl-CoA synthetase-like"/>
    <property type="match status" value="1"/>
</dbReference>
<evidence type="ECO:0000313" key="3">
    <source>
        <dbReference type="EMBL" id="CAE2193089.1"/>
    </source>
</evidence>
<dbReference type="GO" id="GO:0006631">
    <property type="term" value="P:fatty acid metabolic process"/>
    <property type="evidence" value="ECO:0007669"/>
    <property type="project" value="TreeGrafter"/>
</dbReference>